<dbReference type="VEuPathDB" id="FungiDB:VP01_2278g2"/>
<organism evidence="1 2">
    <name type="scientific">Puccinia sorghi</name>
    <dbReference type="NCBI Taxonomy" id="27349"/>
    <lineage>
        <taxon>Eukaryota</taxon>
        <taxon>Fungi</taxon>
        <taxon>Dikarya</taxon>
        <taxon>Basidiomycota</taxon>
        <taxon>Pucciniomycotina</taxon>
        <taxon>Pucciniomycetes</taxon>
        <taxon>Pucciniales</taxon>
        <taxon>Pucciniaceae</taxon>
        <taxon>Puccinia</taxon>
    </lineage>
</organism>
<evidence type="ECO:0000313" key="1">
    <source>
        <dbReference type="EMBL" id="KNZ56961.1"/>
    </source>
</evidence>
<proteinExistence type="predicted"/>
<name>A0A0L6V831_9BASI</name>
<sequence>MFKPRSPSQLKLRIQSNCSCNGYWPKNYMEIRKELYNDIKAQSNFYLTQGFFHKLEHTATQIRVEKNRPCGSNHWMSMPSISNLPVELYNRPVFYSSSSWSQSFFTPSNTL</sequence>
<comment type="caution">
    <text evidence="1">The sequence shown here is derived from an EMBL/GenBank/DDBJ whole genome shotgun (WGS) entry which is preliminary data.</text>
</comment>
<accession>A0A0L6V831</accession>
<keyword evidence="2" id="KW-1185">Reference proteome</keyword>
<reference evidence="1 2" key="1">
    <citation type="submission" date="2015-08" db="EMBL/GenBank/DDBJ databases">
        <title>Next Generation Sequencing and Analysis of the Genome of Puccinia sorghi L Schw, the Causal Agent of Maize Common Rust.</title>
        <authorList>
            <person name="Rochi L."/>
            <person name="Burguener G."/>
            <person name="Darino M."/>
            <person name="Turjanski A."/>
            <person name="Kreff E."/>
            <person name="Dieguez M.J."/>
            <person name="Sacco F."/>
        </authorList>
    </citation>
    <scope>NUCLEOTIDE SEQUENCE [LARGE SCALE GENOMIC DNA]</scope>
    <source>
        <strain evidence="1 2">RO10H11247</strain>
    </source>
</reference>
<dbReference type="AlphaFoldDB" id="A0A0L6V831"/>
<dbReference type="EMBL" id="LAVV01007145">
    <property type="protein sequence ID" value="KNZ56961.1"/>
    <property type="molecule type" value="Genomic_DNA"/>
</dbReference>
<protein>
    <submittedName>
        <fullName evidence="1">Uncharacterized protein</fullName>
    </submittedName>
</protein>
<gene>
    <name evidence="1" type="ORF">VP01_2278g2</name>
</gene>
<dbReference type="Proteomes" id="UP000037035">
    <property type="component" value="Unassembled WGS sequence"/>
</dbReference>
<evidence type="ECO:0000313" key="2">
    <source>
        <dbReference type="Proteomes" id="UP000037035"/>
    </source>
</evidence>